<sequence length="220" mass="24591">MVYLLPGVAIILGLTSLVSCSALGVPPSTVNQPVNGELEEAPTPVLSLEDQVRLLTKQLNALTNQRREDYKSLENNLKKYVRKNSAQLTGAEIREELDALRADIKVLREGSSPNKDRLTVQWLSQSISEIRSELAELQESSSNVSKDAQLRNQLTEDITGLRADFATLRLELESLRSRQDKTEVLVRELREEAVQSAQDIRRSWNRLHEKVGGTSGGLLF</sequence>
<protein>
    <submittedName>
        <fullName evidence="3">Uncharacterized protein</fullName>
    </submittedName>
</protein>
<accession>A0ABD1CPV4</accession>
<evidence type="ECO:0000256" key="2">
    <source>
        <dbReference type="SAM" id="SignalP"/>
    </source>
</evidence>
<feature type="coiled-coil region" evidence="1">
    <location>
        <begin position="45"/>
        <end position="83"/>
    </location>
</feature>
<dbReference type="AlphaFoldDB" id="A0ABD1CPV4"/>
<evidence type="ECO:0000256" key="1">
    <source>
        <dbReference type="SAM" id="Coils"/>
    </source>
</evidence>
<feature type="signal peptide" evidence="2">
    <location>
        <begin position="1"/>
        <end position="20"/>
    </location>
</feature>
<dbReference type="Proteomes" id="UP001562425">
    <property type="component" value="Unassembled WGS sequence"/>
</dbReference>
<comment type="caution">
    <text evidence="3">The sequence shown here is derived from an EMBL/GenBank/DDBJ whole genome shotgun (WGS) entry which is preliminary data.</text>
</comment>
<reference evidence="3 4" key="1">
    <citation type="submission" date="2024-05" db="EMBL/GenBank/DDBJ databases">
        <title>Culex pipiens pipiens assembly and annotation.</title>
        <authorList>
            <person name="Alout H."/>
            <person name="Durand T."/>
        </authorList>
    </citation>
    <scope>NUCLEOTIDE SEQUENCE [LARGE SCALE GENOMIC DNA]</scope>
    <source>
        <strain evidence="3">HA-2024</strain>
        <tissue evidence="3">Whole body</tissue>
    </source>
</reference>
<evidence type="ECO:0000313" key="4">
    <source>
        <dbReference type="Proteomes" id="UP001562425"/>
    </source>
</evidence>
<keyword evidence="1" id="KW-0175">Coiled coil</keyword>
<gene>
    <name evidence="3" type="ORF">pipiens_003980</name>
</gene>
<feature type="coiled-coil region" evidence="1">
    <location>
        <begin position="120"/>
        <end position="192"/>
    </location>
</feature>
<organism evidence="3 4">
    <name type="scientific">Culex pipiens pipiens</name>
    <name type="common">Northern house mosquito</name>
    <dbReference type="NCBI Taxonomy" id="38569"/>
    <lineage>
        <taxon>Eukaryota</taxon>
        <taxon>Metazoa</taxon>
        <taxon>Ecdysozoa</taxon>
        <taxon>Arthropoda</taxon>
        <taxon>Hexapoda</taxon>
        <taxon>Insecta</taxon>
        <taxon>Pterygota</taxon>
        <taxon>Neoptera</taxon>
        <taxon>Endopterygota</taxon>
        <taxon>Diptera</taxon>
        <taxon>Nematocera</taxon>
        <taxon>Culicoidea</taxon>
        <taxon>Culicidae</taxon>
        <taxon>Culicinae</taxon>
        <taxon>Culicini</taxon>
        <taxon>Culex</taxon>
        <taxon>Culex</taxon>
    </lineage>
</organism>
<keyword evidence="2" id="KW-0732">Signal</keyword>
<feature type="chain" id="PRO_5044777704" evidence="2">
    <location>
        <begin position="21"/>
        <end position="220"/>
    </location>
</feature>
<evidence type="ECO:0000313" key="3">
    <source>
        <dbReference type="EMBL" id="KAL1378462.1"/>
    </source>
</evidence>
<proteinExistence type="predicted"/>
<name>A0ABD1CPV4_CULPP</name>
<dbReference type="EMBL" id="JBEHCU010010302">
    <property type="protein sequence ID" value="KAL1378462.1"/>
    <property type="molecule type" value="Genomic_DNA"/>
</dbReference>
<keyword evidence="4" id="KW-1185">Reference proteome</keyword>